<feature type="domain" description="Resolvase HTH" evidence="2">
    <location>
        <begin position="55"/>
        <end position="83"/>
    </location>
</feature>
<keyword evidence="4" id="KW-1185">Reference proteome</keyword>
<comment type="caution">
    <text evidence="3">The sequence shown here is derived from an EMBL/GenBank/DDBJ whole genome shotgun (WGS) entry which is preliminary data.</text>
</comment>
<evidence type="ECO:0000256" key="1">
    <source>
        <dbReference type="SAM" id="MobiDB-lite"/>
    </source>
</evidence>
<evidence type="ECO:0000313" key="4">
    <source>
        <dbReference type="Proteomes" id="UP000255334"/>
    </source>
</evidence>
<dbReference type="InterPro" id="IPR006120">
    <property type="entry name" value="Resolvase_HTH_dom"/>
</dbReference>
<gene>
    <name evidence="3" type="ORF">DWU99_00905</name>
</gene>
<dbReference type="OrthoDB" id="128993at2"/>
<dbReference type="EMBL" id="QRBF01000001">
    <property type="protein sequence ID" value="RDS85865.1"/>
    <property type="molecule type" value="Genomic_DNA"/>
</dbReference>
<sequence length="119" mass="13152">MRASYAAARATRAAIHDLRRRGHSNASIARLLGHSRAYVGRVLGPTPTLRAHRPRTVQRLRAQGRPVEVIAQDLGVSRTTVYRDLQNPAAQKAHPGPEARSADRVGQGPDKRPKRRTLK</sequence>
<organism evidence="3 4">
    <name type="scientific">Dyella psychrodurans</name>
    <dbReference type="NCBI Taxonomy" id="1927960"/>
    <lineage>
        <taxon>Bacteria</taxon>
        <taxon>Pseudomonadati</taxon>
        <taxon>Pseudomonadota</taxon>
        <taxon>Gammaproteobacteria</taxon>
        <taxon>Lysobacterales</taxon>
        <taxon>Rhodanobacteraceae</taxon>
        <taxon>Dyella</taxon>
    </lineage>
</organism>
<dbReference type="Proteomes" id="UP000255334">
    <property type="component" value="Unassembled WGS sequence"/>
</dbReference>
<evidence type="ECO:0000259" key="2">
    <source>
        <dbReference type="Pfam" id="PF02796"/>
    </source>
</evidence>
<dbReference type="AlphaFoldDB" id="A0A370XCC1"/>
<reference evidence="3 4" key="1">
    <citation type="submission" date="2018-07" db="EMBL/GenBank/DDBJ databases">
        <title>Dyella monticola sp. nov. and Dyella psychrodurans sp. nov. isolated from monsoon evergreen broad-leaved forest soil of Dinghu Mountain, China.</title>
        <authorList>
            <person name="Gao Z."/>
            <person name="Qiu L."/>
        </authorList>
    </citation>
    <scope>NUCLEOTIDE SEQUENCE [LARGE SCALE GENOMIC DNA]</scope>
    <source>
        <strain evidence="3 4">4MSK11</strain>
    </source>
</reference>
<proteinExistence type="predicted"/>
<protein>
    <submittedName>
        <fullName evidence="3">HTH domain-containing protein</fullName>
    </submittedName>
</protein>
<name>A0A370XCC1_9GAMM</name>
<feature type="region of interest" description="Disordered" evidence="1">
    <location>
        <begin position="84"/>
        <end position="119"/>
    </location>
</feature>
<dbReference type="InterPro" id="IPR009057">
    <property type="entry name" value="Homeodomain-like_sf"/>
</dbReference>
<evidence type="ECO:0000313" key="3">
    <source>
        <dbReference type="EMBL" id="RDS85865.1"/>
    </source>
</evidence>
<dbReference type="SUPFAM" id="SSF46689">
    <property type="entry name" value="Homeodomain-like"/>
    <property type="match status" value="1"/>
</dbReference>
<dbReference type="Pfam" id="PF02796">
    <property type="entry name" value="HTH_7"/>
    <property type="match status" value="1"/>
</dbReference>
<dbReference type="GO" id="GO:0000150">
    <property type="term" value="F:DNA strand exchange activity"/>
    <property type="evidence" value="ECO:0007669"/>
    <property type="project" value="InterPro"/>
</dbReference>
<dbReference type="RefSeq" id="WP_115476116.1">
    <property type="nucleotide sequence ID" value="NZ_QRBF01000001.1"/>
</dbReference>
<dbReference type="GO" id="GO:0003677">
    <property type="term" value="F:DNA binding"/>
    <property type="evidence" value="ECO:0007669"/>
    <property type="project" value="InterPro"/>
</dbReference>
<accession>A0A370XCC1</accession>
<dbReference type="Gene3D" id="1.10.10.60">
    <property type="entry name" value="Homeodomain-like"/>
    <property type="match status" value="1"/>
</dbReference>